<name>K0SZM5_THAOC</name>
<dbReference type="OrthoDB" id="193263at2759"/>
<feature type="domain" description="MYND-type" evidence="5">
    <location>
        <begin position="16"/>
        <end position="57"/>
    </location>
</feature>
<dbReference type="PANTHER" id="PTHR45011:SF1">
    <property type="entry name" value="DAP3-BINDING CELL DEATH ENHANCER 1"/>
    <property type="match status" value="1"/>
</dbReference>
<comment type="caution">
    <text evidence="6">The sequence shown here is derived from an EMBL/GenBank/DDBJ whole genome shotgun (WGS) entry which is preliminary data.</text>
</comment>
<protein>
    <recommendedName>
        <fullName evidence="5">MYND-type domain-containing protein</fullName>
    </recommendedName>
</protein>
<dbReference type="InterPro" id="IPR052748">
    <property type="entry name" value="ISR_Activator"/>
</dbReference>
<gene>
    <name evidence="6" type="ORF">THAOC_06721</name>
</gene>
<keyword evidence="2 4" id="KW-0863">Zinc-finger</keyword>
<keyword evidence="1" id="KW-0479">Metal-binding</keyword>
<evidence type="ECO:0000256" key="2">
    <source>
        <dbReference type="ARBA" id="ARBA00022771"/>
    </source>
</evidence>
<dbReference type="Gene3D" id="1.25.40.10">
    <property type="entry name" value="Tetratricopeptide repeat domain"/>
    <property type="match status" value="1"/>
</dbReference>
<dbReference type="Pfam" id="PF01753">
    <property type="entry name" value="zf-MYND"/>
    <property type="match status" value="1"/>
</dbReference>
<proteinExistence type="predicted"/>
<evidence type="ECO:0000256" key="1">
    <source>
        <dbReference type="ARBA" id="ARBA00022723"/>
    </source>
</evidence>
<dbReference type="InterPro" id="IPR011990">
    <property type="entry name" value="TPR-like_helical_dom_sf"/>
</dbReference>
<dbReference type="Pfam" id="PF08238">
    <property type="entry name" value="Sel1"/>
    <property type="match status" value="3"/>
</dbReference>
<dbReference type="SMART" id="SM00671">
    <property type="entry name" value="SEL1"/>
    <property type="match status" value="2"/>
</dbReference>
<dbReference type="Proteomes" id="UP000266841">
    <property type="component" value="Unassembled WGS sequence"/>
</dbReference>
<dbReference type="PROSITE" id="PS50865">
    <property type="entry name" value="ZF_MYND_2"/>
    <property type="match status" value="1"/>
</dbReference>
<keyword evidence="3" id="KW-0862">Zinc</keyword>
<dbReference type="PROSITE" id="PS01360">
    <property type="entry name" value="ZF_MYND_1"/>
    <property type="match status" value="1"/>
</dbReference>
<organism evidence="6 7">
    <name type="scientific">Thalassiosira oceanica</name>
    <name type="common">Marine diatom</name>
    <dbReference type="NCBI Taxonomy" id="159749"/>
    <lineage>
        <taxon>Eukaryota</taxon>
        <taxon>Sar</taxon>
        <taxon>Stramenopiles</taxon>
        <taxon>Ochrophyta</taxon>
        <taxon>Bacillariophyta</taxon>
        <taxon>Coscinodiscophyceae</taxon>
        <taxon>Thalassiosirophycidae</taxon>
        <taxon>Thalassiosirales</taxon>
        <taxon>Thalassiosiraceae</taxon>
        <taxon>Thalassiosira</taxon>
    </lineage>
</organism>
<sequence>MMMRCVPCEANGDEVCANCGKLGSDAVKLKNCTACRLVKYCGVDCQRAHRKKHKKACKRRAAELKDERLYSQGQERPEGDFCSICTLPIPLPTGTHSGINDATRAFELWKVAAGLGSIDAHNSLGSRYFHGVGVTYDIAKAVQHWETAAMKGITMARCDLGTVEYQIGNPERAVRHYLIAAKMGDKTALNNIKEMFVDGCATKAQYAEALKGYQDSLDEMKSPERDEAYALLRQMNSAREQEQNQHGCI</sequence>
<evidence type="ECO:0000256" key="4">
    <source>
        <dbReference type="PROSITE-ProRule" id="PRU00134"/>
    </source>
</evidence>
<evidence type="ECO:0000256" key="3">
    <source>
        <dbReference type="ARBA" id="ARBA00022833"/>
    </source>
</evidence>
<evidence type="ECO:0000259" key="5">
    <source>
        <dbReference type="PROSITE" id="PS50865"/>
    </source>
</evidence>
<dbReference type="SUPFAM" id="SSF81901">
    <property type="entry name" value="HCP-like"/>
    <property type="match status" value="1"/>
</dbReference>
<dbReference type="InterPro" id="IPR002893">
    <property type="entry name" value="Znf_MYND"/>
</dbReference>
<accession>K0SZM5</accession>
<dbReference type="EMBL" id="AGNL01006763">
    <property type="protein sequence ID" value="EJK71803.1"/>
    <property type="molecule type" value="Genomic_DNA"/>
</dbReference>
<dbReference type="AlphaFoldDB" id="K0SZM5"/>
<dbReference type="InterPro" id="IPR006597">
    <property type="entry name" value="Sel1-like"/>
</dbReference>
<evidence type="ECO:0000313" key="6">
    <source>
        <dbReference type="EMBL" id="EJK71803.1"/>
    </source>
</evidence>
<evidence type="ECO:0000313" key="7">
    <source>
        <dbReference type="Proteomes" id="UP000266841"/>
    </source>
</evidence>
<dbReference type="GO" id="GO:0008270">
    <property type="term" value="F:zinc ion binding"/>
    <property type="evidence" value="ECO:0007669"/>
    <property type="project" value="UniProtKB-KW"/>
</dbReference>
<dbReference type="SUPFAM" id="SSF144232">
    <property type="entry name" value="HIT/MYND zinc finger-like"/>
    <property type="match status" value="1"/>
</dbReference>
<dbReference type="PANTHER" id="PTHR45011">
    <property type="entry name" value="DAP3-BINDING CELL DEATH ENHANCER 1"/>
    <property type="match status" value="1"/>
</dbReference>
<reference evidence="6 7" key="1">
    <citation type="journal article" date="2012" name="Genome Biol.">
        <title>Genome and low-iron response of an oceanic diatom adapted to chronic iron limitation.</title>
        <authorList>
            <person name="Lommer M."/>
            <person name="Specht M."/>
            <person name="Roy A.S."/>
            <person name="Kraemer L."/>
            <person name="Andreson R."/>
            <person name="Gutowska M.A."/>
            <person name="Wolf J."/>
            <person name="Bergner S.V."/>
            <person name="Schilhabel M.B."/>
            <person name="Klostermeier U.C."/>
            <person name="Beiko R.G."/>
            <person name="Rosenstiel P."/>
            <person name="Hippler M."/>
            <person name="Laroche J."/>
        </authorList>
    </citation>
    <scope>NUCLEOTIDE SEQUENCE [LARGE SCALE GENOMIC DNA]</scope>
    <source>
        <strain evidence="6 7">CCMP1005</strain>
    </source>
</reference>
<keyword evidence="7" id="KW-1185">Reference proteome</keyword>